<proteinExistence type="predicted"/>
<dbReference type="AlphaFoldDB" id="A0A1T5CKI5"/>
<accession>A0A1T5CKI5</accession>
<dbReference type="GO" id="GO:0003677">
    <property type="term" value="F:DNA binding"/>
    <property type="evidence" value="ECO:0007669"/>
    <property type="project" value="UniProtKB-UniRule"/>
</dbReference>
<organism evidence="6 7">
    <name type="scientific">Acetoanaerobium noterae</name>
    <dbReference type="NCBI Taxonomy" id="745369"/>
    <lineage>
        <taxon>Bacteria</taxon>
        <taxon>Bacillati</taxon>
        <taxon>Bacillota</taxon>
        <taxon>Clostridia</taxon>
        <taxon>Peptostreptococcales</taxon>
        <taxon>Filifactoraceae</taxon>
        <taxon>Acetoanaerobium</taxon>
    </lineage>
</organism>
<dbReference type="EMBL" id="FUYN01000005">
    <property type="protein sequence ID" value="SKB59856.1"/>
    <property type="molecule type" value="Genomic_DNA"/>
</dbReference>
<dbReference type="GO" id="GO:0015074">
    <property type="term" value="P:DNA integration"/>
    <property type="evidence" value="ECO:0007669"/>
    <property type="project" value="InterPro"/>
</dbReference>
<evidence type="ECO:0000259" key="4">
    <source>
        <dbReference type="PROSITE" id="PS51898"/>
    </source>
</evidence>
<dbReference type="InterPro" id="IPR002104">
    <property type="entry name" value="Integrase_catalytic"/>
</dbReference>
<keyword evidence="2" id="KW-0233">DNA recombination</keyword>
<dbReference type="OrthoDB" id="9801717at2"/>
<evidence type="ECO:0000256" key="1">
    <source>
        <dbReference type="ARBA" id="ARBA00023125"/>
    </source>
</evidence>
<dbReference type="InterPro" id="IPR013762">
    <property type="entry name" value="Integrase-like_cat_sf"/>
</dbReference>
<feature type="domain" description="Tyr recombinase" evidence="4">
    <location>
        <begin position="111"/>
        <end position="293"/>
    </location>
</feature>
<protein>
    <submittedName>
        <fullName evidence="6">Integrase/recombinase XerD</fullName>
    </submittedName>
</protein>
<dbReference type="Gene3D" id="1.10.150.130">
    <property type="match status" value="1"/>
</dbReference>
<reference evidence="7" key="1">
    <citation type="submission" date="2017-02" db="EMBL/GenBank/DDBJ databases">
        <authorList>
            <person name="Varghese N."/>
            <person name="Submissions S."/>
        </authorList>
    </citation>
    <scope>NUCLEOTIDE SEQUENCE [LARGE SCALE GENOMIC DNA]</scope>
    <source>
        <strain evidence="7">ATCC 35199</strain>
    </source>
</reference>
<dbReference type="GO" id="GO:0006310">
    <property type="term" value="P:DNA recombination"/>
    <property type="evidence" value="ECO:0007669"/>
    <property type="project" value="UniProtKB-KW"/>
</dbReference>
<gene>
    <name evidence="6" type="ORF">SAMN02745120_2230</name>
</gene>
<keyword evidence="1 3" id="KW-0238">DNA-binding</keyword>
<dbReference type="PANTHER" id="PTHR30349">
    <property type="entry name" value="PHAGE INTEGRASE-RELATED"/>
    <property type="match status" value="1"/>
</dbReference>
<evidence type="ECO:0000313" key="7">
    <source>
        <dbReference type="Proteomes" id="UP000243406"/>
    </source>
</evidence>
<dbReference type="SUPFAM" id="SSF56349">
    <property type="entry name" value="DNA breaking-rejoining enzymes"/>
    <property type="match status" value="1"/>
</dbReference>
<sequence>MSFSNINQLLDEYYFYLSKQNIKKNTVLAYYFDFKNYLDISEAVELDELFKVDYLREFINQSSISESTKKRRLASIKKAYFYLTQNSLIAKDIKFFSNLKSIKIEKKSILSSDNILSEEEIDILLNTPNDSISLRDKAIIETIYTLGFRTSEIVELKLNDIDLNLNLISIYRNSIKKTFSLDNDINSSLINYLNYERLKINLETDYLFLNKNKEKLSRQSVWKIIAKYAENQNIETKVNPKILRKSFALHLIKNGVSINTVSEIFGIDNLNFLLREADNKQSYIEIKDFFKNK</sequence>
<dbReference type="PANTHER" id="PTHR30349:SF81">
    <property type="entry name" value="TYROSINE RECOMBINASE XERC"/>
    <property type="match status" value="1"/>
</dbReference>
<dbReference type="PROSITE" id="PS51898">
    <property type="entry name" value="TYR_RECOMBINASE"/>
    <property type="match status" value="1"/>
</dbReference>
<evidence type="ECO:0000256" key="2">
    <source>
        <dbReference type="ARBA" id="ARBA00023172"/>
    </source>
</evidence>
<keyword evidence="7" id="KW-1185">Reference proteome</keyword>
<dbReference type="InterPro" id="IPR044068">
    <property type="entry name" value="CB"/>
</dbReference>
<feature type="domain" description="Core-binding (CB)" evidence="5">
    <location>
        <begin position="4"/>
        <end position="84"/>
    </location>
</feature>
<dbReference type="RefSeq" id="WP_079590034.1">
    <property type="nucleotide sequence ID" value="NZ_DAMBHZ010000002.1"/>
</dbReference>
<dbReference type="PROSITE" id="PS51900">
    <property type="entry name" value="CB"/>
    <property type="match status" value="1"/>
</dbReference>
<evidence type="ECO:0000313" key="6">
    <source>
        <dbReference type="EMBL" id="SKB59856.1"/>
    </source>
</evidence>
<dbReference type="InterPro" id="IPR011010">
    <property type="entry name" value="DNA_brk_join_enz"/>
</dbReference>
<evidence type="ECO:0000256" key="3">
    <source>
        <dbReference type="PROSITE-ProRule" id="PRU01248"/>
    </source>
</evidence>
<dbReference type="Pfam" id="PF00589">
    <property type="entry name" value="Phage_integrase"/>
    <property type="match status" value="1"/>
</dbReference>
<name>A0A1T5CKI5_9FIRM</name>
<dbReference type="Proteomes" id="UP000243406">
    <property type="component" value="Unassembled WGS sequence"/>
</dbReference>
<evidence type="ECO:0000259" key="5">
    <source>
        <dbReference type="PROSITE" id="PS51900"/>
    </source>
</evidence>
<dbReference type="InterPro" id="IPR010998">
    <property type="entry name" value="Integrase_recombinase_N"/>
</dbReference>
<dbReference type="Gene3D" id="1.10.443.10">
    <property type="entry name" value="Intergrase catalytic core"/>
    <property type="match status" value="1"/>
</dbReference>
<dbReference type="InterPro" id="IPR050090">
    <property type="entry name" value="Tyrosine_recombinase_XerCD"/>
</dbReference>